<feature type="region of interest" description="Disordered" evidence="1">
    <location>
        <begin position="31"/>
        <end position="62"/>
    </location>
</feature>
<feature type="compositionally biased region" description="Basic and acidic residues" evidence="1">
    <location>
        <begin position="31"/>
        <end position="49"/>
    </location>
</feature>
<proteinExistence type="predicted"/>
<accession>A0ABD1XT69</accession>
<name>A0ABD1XT69_9MARC</name>
<comment type="caution">
    <text evidence="3">The sequence shown here is derived from an EMBL/GenBank/DDBJ whole genome shotgun (WGS) entry which is preliminary data.</text>
</comment>
<evidence type="ECO:0000313" key="3">
    <source>
        <dbReference type="EMBL" id="KAL2611096.1"/>
    </source>
</evidence>
<evidence type="ECO:0000313" key="4">
    <source>
        <dbReference type="Proteomes" id="UP001605036"/>
    </source>
</evidence>
<keyword evidence="2" id="KW-0732">Signal</keyword>
<sequence>MKSIIVTALLLALCLPFVVTAYAGDDHDHDHNHDHDHDHNHDHDHDHDHHGRHWPPGTQHATVTDDHDDHHCDNWNKYDGCLRYVKKGYYGDFPRYDSRCCKRIRDSSDYCLCRFFKYHNKNDDVDWDRIKRMIKSCVTDMLVILQITEKCPSPLLPTVGERTPRAPQPVVSTAVDSFSLEFQMQEIVYI</sequence>
<feature type="chain" id="PRO_5044790769" description="Bifunctional inhibitor/plant lipid transfer protein/seed storage helical domain-containing protein" evidence="2">
    <location>
        <begin position="21"/>
        <end position="190"/>
    </location>
</feature>
<evidence type="ECO:0008006" key="5">
    <source>
        <dbReference type="Google" id="ProtNLM"/>
    </source>
</evidence>
<gene>
    <name evidence="3" type="ORF">R1flu_022788</name>
</gene>
<dbReference type="SUPFAM" id="SSF47699">
    <property type="entry name" value="Bifunctional inhibitor/lipid-transfer protein/seed storage 2S albumin"/>
    <property type="match status" value="1"/>
</dbReference>
<feature type="signal peptide" evidence="2">
    <location>
        <begin position="1"/>
        <end position="20"/>
    </location>
</feature>
<protein>
    <recommendedName>
        <fullName evidence="5">Bifunctional inhibitor/plant lipid transfer protein/seed storage helical domain-containing protein</fullName>
    </recommendedName>
</protein>
<organism evidence="3 4">
    <name type="scientific">Riccia fluitans</name>
    <dbReference type="NCBI Taxonomy" id="41844"/>
    <lineage>
        <taxon>Eukaryota</taxon>
        <taxon>Viridiplantae</taxon>
        <taxon>Streptophyta</taxon>
        <taxon>Embryophyta</taxon>
        <taxon>Marchantiophyta</taxon>
        <taxon>Marchantiopsida</taxon>
        <taxon>Marchantiidae</taxon>
        <taxon>Marchantiales</taxon>
        <taxon>Ricciaceae</taxon>
        <taxon>Riccia</taxon>
    </lineage>
</organism>
<reference evidence="3 4" key="1">
    <citation type="submission" date="2024-09" db="EMBL/GenBank/DDBJ databases">
        <title>Chromosome-scale assembly of Riccia fluitans.</title>
        <authorList>
            <person name="Paukszto L."/>
            <person name="Sawicki J."/>
            <person name="Karawczyk K."/>
            <person name="Piernik-Szablinska J."/>
            <person name="Szczecinska M."/>
            <person name="Mazdziarz M."/>
        </authorList>
    </citation>
    <scope>NUCLEOTIDE SEQUENCE [LARGE SCALE GENOMIC DNA]</scope>
    <source>
        <strain evidence="3">Rf_01</strain>
        <tissue evidence="3">Aerial parts of the thallus</tissue>
    </source>
</reference>
<dbReference type="InterPro" id="IPR036312">
    <property type="entry name" value="Bifun_inhib/LTP/seed_sf"/>
</dbReference>
<dbReference type="Proteomes" id="UP001605036">
    <property type="component" value="Unassembled WGS sequence"/>
</dbReference>
<evidence type="ECO:0000256" key="2">
    <source>
        <dbReference type="SAM" id="SignalP"/>
    </source>
</evidence>
<dbReference type="Gene3D" id="1.10.110.10">
    <property type="entry name" value="Plant lipid-transfer and hydrophobic proteins"/>
    <property type="match status" value="1"/>
</dbReference>
<dbReference type="EMBL" id="JBHFFA010000007">
    <property type="protein sequence ID" value="KAL2611096.1"/>
    <property type="molecule type" value="Genomic_DNA"/>
</dbReference>
<dbReference type="AlphaFoldDB" id="A0ABD1XT69"/>
<keyword evidence="4" id="KW-1185">Reference proteome</keyword>
<evidence type="ECO:0000256" key="1">
    <source>
        <dbReference type="SAM" id="MobiDB-lite"/>
    </source>
</evidence>